<accession>A0A162A3Z7</accession>
<dbReference type="PATRIC" id="fig|1365253.3.peg.4555"/>
<feature type="region of interest" description="Disordered" evidence="1">
    <location>
        <begin position="20"/>
        <end position="45"/>
    </location>
</feature>
<organism evidence="2 3">
    <name type="scientific">Pseudoalteromonas luteoviolacea NCIMB 1942</name>
    <dbReference type="NCBI Taxonomy" id="1365253"/>
    <lineage>
        <taxon>Bacteria</taxon>
        <taxon>Pseudomonadati</taxon>
        <taxon>Pseudomonadota</taxon>
        <taxon>Gammaproteobacteria</taxon>
        <taxon>Alteromonadales</taxon>
        <taxon>Pseudoalteromonadaceae</taxon>
        <taxon>Pseudoalteromonas</taxon>
    </lineage>
</organism>
<feature type="compositionally biased region" description="Basic residues" evidence="1">
    <location>
        <begin position="33"/>
        <end position="45"/>
    </location>
</feature>
<reference evidence="2 3" key="1">
    <citation type="submission" date="2013-07" db="EMBL/GenBank/DDBJ databases">
        <title>Comparative Genomic and Metabolomic Analysis of Twelve Strains of Pseudoalteromonas luteoviolacea.</title>
        <authorList>
            <person name="Vynne N.G."/>
            <person name="Mansson M."/>
            <person name="Gram L."/>
        </authorList>
    </citation>
    <scope>NUCLEOTIDE SEQUENCE [LARGE SCALE GENOMIC DNA]</scope>
    <source>
        <strain evidence="2 3">NCIMB 1942</strain>
    </source>
</reference>
<protein>
    <submittedName>
        <fullName evidence="2">Uncharacterized protein</fullName>
    </submittedName>
</protein>
<dbReference type="EMBL" id="AUXT01000203">
    <property type="protein sequence ID" value="KZN43751.1"/>
    <property type="molecule type" value="Genomic_DNA"/>
</dbReference>
<name>A0A162A3Z7_9GAMM</name>
<sequence length="45" mass="4993">MKMIAKKQCRLILGGSGLLGPADPFSNDYGLQRNKRKHTKPVVKP</sequence>
<gene>
    <name evidence="2" type="ORF">N482_18925</name>
</gene>
<dbReference type="AlphaFoldDB" id="A0A162A3Z7"/>
<proteinExistence type="predicted"/>
<evidence type="ECO:0000313" key="2">
    <source>
        <dbReference type="EMBL" id="KZN43751.1"/>
    </source>
</evidence>
<comment type="caution">
    <text evidence="2">The sequence shown here is derived from an EMBL/GenBank/DDBJ whole genome shotgun (WGS) entry which is preliminary data.</text>
</comment>
<evidence type="ECO:0000313" key="3">
    <source>
        <dbReference type="Proteomes" id="UP000076587"/>
    </source>
</evidence>
<dbReference type="Proteomes" id="UP000076587">
    <property type="component" value="Unassembled WGS sequence"/>
</dbReference>
<evidence type="ECO:0000256" key="1">
    <source>
        <dbReference type="SAM" id="MobiDB-lite"/>
    </source>
</evidence>